<dbReference type="OrthoDB" id="7777654at2759"/>
<gene>
    <name evidence="6" type="ORF">B0T11DRAFT_345993</name>
</gene>
<dbReference type="Proteomes" id="UP000813385">
    <property type="component" value="Unassembled WGS sequence"/>
</dbReference>
<keyword evidence="2" id="KW-0285">Flavoprotein</keyword>
<evidence type="ECO:0000313" key="7">
    <source>
        <dbReference type="Proteomes" id="UP000813385"/>
    </source>
</evidence>
<dbReference type="InterPro" id="IPR036188">
    <property type="entry name" value="FAD/NAD-bd_sf"/>
</dbReference>
<proteinExistence type="predicted"/>
<dbReference type="SUPFAM" id="SSF56425">
    <property type="entry name" value="Succinate dehydrogenase/fumarate reductase flavoprotein, catalytic domain"/>
    <property type="match status" value="1"/>
</dbReference>
<dbReference type="Pfam" id="PF00890">
    <property type="entry name" value="FAD_binding_2"/>
    <property type="match status" value="1"/>
</dbReference>
<dbReference type="GO" id="GO:0016491">
    <property type="term" value="F:oxidoreductase activity"/>
    <property type="evidence" value="ECO:0007669"/>
    <property type="project" value="UniProtKB-KW"/>
</dbReference>
<sequence length="506" mass="54457">MESFDHTTDVLVIGSGAGALTAAARSRSLGMDTILAEKTDKIGGTSAYSGGAIWVPQNHIQPQYGIHDLREDAARYVDAIVKEDCPATSPARRAFLEDEGFQWNLDHPYPDYHALEPGASTSSRSLSPVPFDLRRLTWQPVMDSVESRSLVNIAVFRTLWNLVRGAKPVVMGLGLVARLLDINLRLGTNVWINSGLAGLIQNTAGDVVGAVVQRGAETIRVRAKRGVILVAGGFARNDPMFSSTAPGDKGDAIVAAMDIGADVALMKHAWWMPSLMDNGKPIMDVYARSLPHSIIVDQSGKRFFNESECYCDAGANILARNDKVASVHSWLIIDRQHRNKYMLGRLLPRLTPKSAITSGFVFRSKTLGGLARQIGVDEGQLAKTVARFNEFAETGIDEDFHRGDNPYNGVFSDPSHKPNANLGSIAKAPFYAVKVFPGDIGTKGGLVTDENARVMTKEGKPIKGLYAAGNTSASVFGSRYPGAGGTIGPAMTFAFVAAEVIARTQV</sequence>
<comment type="cofactor">
    <cofactor evidence="1">
        <name>FAD</name>
        <dbReference type="ChEBI" id="CHEBI:57692"/>
    </cofactor>
</comment>
<evidence type="ECO:0000259" key="5">
    <source>
        <dbReference type="Pfam" id="PF00890"/>
    </source>
</evidence>
<organism evidence="6 7">
    <name type="scientific">Plectosphaerella cucumerina</name>
    <dbReference type="NCBI Taxonomy" id="40658"/>
    <lineage>
        <taxon>Eukaryota</taxon>
        <taxon>Fungi</taxon>
        <taxon>Dikarya</taxon>
        <taxon>Ascomycota</taxon>
        <taxon>Pezizomycotina</taxon>
        <taxon>Sordariomycetes</taxon>
        <taxon>Hypocreomycetidae</taxon>
        <taxon>Glomerellales</taxon>
        <taxon>Plectosphaerellaceae</taxon>
        <taxon>Plectosphaerella</taxon>
    </lineage>
</organism>
<dbReference type="Gene3D" id="3.50.50.60">
    <property type="entry name" value="FAD/NAD(P)-binding domain"/>
    <property type="match status" value="2"/>
</dbReference>
<dbReference type="PANTHER" id="PTHR43400:SF10">
    <property type="entry name" value="3-OXOSTEROID 1-DEHYDROGENASE"/>
    <property type="match status" value="1"/>
</dbReference>
<accession>A0A8K0TSL1</accession>
<keyword evidence="7" id="KW-1185">Reference proteome</keyword>
<name>A0A8K0TSL1_9PEZI</name>
<evidence type="ECO:0000256" key="3">
    <source>
        <dbReference type="ARBA" id="ARBA00022827"/>
    </source>
</evidence>
<dbReference type="InterPro" id="IPR027477">
    <property type="entry name" value="Succ_DH/fumarate_Rdtase_cat_sf"/>
</dbReference>
<keyword evidence="4" id="KW-0560">Oxidoreductase</keyword>
<evidence type="ECO:0000256" key="1">
    <source>
        <dbReference type="ARBA" id="ARBA00001974"/>
    </source>
</evidence>
<dbReference type="SUPFAM" id="SSF51905">
    <property type="entry name" value="FAD/NAD(P)-binding domain"/>
    <property type="match status" value="1"/>
</dbReference>
<dbReference type="InterPro" id="IPR050315">
    <property type="entry name" value="FAD-oxidoreductase_2"/>
</dbReference>
<dbReference type="AlphaFoldDB" id="A0A8K0TSL1"/>
<keyword evidence="3" id="KW-0274">FAD</keyword>
<dbReference type="GO" id="GO:0008202">
    <property type="term" value="P:steroid metabolic process"/>
    <property type="evidence" value="ECO:0007669"/>
    <property type="project" value="UniProtKB-ARBA"/>
</dbReference>
<evidence type="ECO:0000256" key="4">
    <source>
        <dbReference type="ARBA" id="ARBA00023002"/>
    </source>
</evidence>
<dbReference type="PANTHER" id="PTHR43400">
    <property type="entry name" value="FUMARATE REDUCTASE"/>
    <property type="match status" value="1"/>
</dbReference>
<evidence type="ECO:0000313" key="6">
    <source>
        <dbReference type="EMBL" id="KAH7375990.1"/>
    </source>
</evidence>
<dbReference type="EMBL" id="JAGPXD010000001">
    <property type="protein sequence ID" value="KAH7375990.1"/>
    <property type="molecule type" value="Genomic_DNA"/>
</dbReference>
<reference evidence="6" key="1">
    <citation type="journal article" date="2021" name="Nat. Commun.">
        <title>Genetic determinants of endophytism in the Arabidopsis root mycobiome.</title>
        <authorList>
            <person name="Mesny F."/>
            <person name="Miyauchi S."/>
            <person name="Thiergart T."/>
            <person name="Pickel B."/>
            <person name="Atanasova L."/>
            <person name="Karlsson M."/>
            <person name="Huettel B."/>
            <person name="Barry K.W."/>
            <person name="Haridas S."/>
            <person name="Chen C."/>
            <person name="Bauer D."/>
            <person name="Andreopoulos W."/>
            <person name="Pangilinan J."/>
            <person name="LaButti K."/>
            <person name="Riley R."/>
            <person name="Lipzen A."/>
            <person name="Clum A."/>
            <person name="Drula E."/>
            <person name="Henrissat B."/>
            <person name="Kohler A."/>
            <person name="Grigoriev I.V."/>
            <person name="Martin F.M."/>
            <person name="Hacquard S."/>
        </authorList>
    </citation>
    <scope>NUCLEOTIDE SEQUENCE</scope>
    <source>
        <strain evidence="6">MPI-CAGE-AT-0016</strain>
    </source>
</reference>
<dbReference type="InterPro" id="IPR003953">
    <property type="entry name" value="FAD-dep_OxRdtase_2_FAD-bd"/>
</dbReference>
<feature type="domain" description="FAD-dependent oxidoreductase 2 FAD-binding" evidence="5">
    <location>
        <begin position="9"/>
        <end position="486"/>
    </location>
</feature>
<comment type="caution">
    <text evidence="6">The sequence shown here is derived from an EMBL/GenBank/DDBJ whole genome shotgun (WGS) entry which is preliminary data.</text>
</comment>
<protein>
    <submittedName>
        <fullName evidence="6">FAD binding domain-containing protein</fullName>
    </submittedName>
</protein>
<evidence type="ECO:0000256" key="2">
    <source>
        <dbReference type="ARBA" id="ARBA00022630"/>
    </source>
</evidence>
<dbReference type="Gene3D" id="3.90.700.10">
    <property type="entry name" value="Succinate dehydrogenase/fumarate reductase flavoprotein, catalytic domain"/>
    <property type="match status" value="1"/>
</dbReference>